<keyword evidence="1" id="KW-0175">Coiled coil</keyword>
<reference evidence="4 5" key="1">
    <citation type="submission" date="2018-10" db="EMBL/GenBank/DDBJ databases">
        <title>Phylogenomics of Brevibacillus.</title>
        <authorList>
            <person name="Dunlap C."/>
        </authorList>
    </citation>
    <scope>NUCLEOTIDE SEQUENCE [LARGE SCALE GENOMIC DNA]</scope>
    <source>
        <strain evidence="4 5">JCM 15716</strain>
    </source>
</reference>
<keyword evidence="2" id="KW-0472">Membrane</keyword>
<evidence type="ECO:0000313" key="5">
    <source>
        <dbReference type="Proteomes" id="UP000271031"/>
    </source>
</evidence>
<dbReference type="InterPro" id="IPR059052">
    <property type="entry name" value="HH_YbhG-like"/>
</dbReference>
<name>A0A3M8DAE0_9BACL</name>
<proteinExistence type="predicted"/>
<dbReference type="EMBL" id="RHHQ01000015">
    <property type="protein sequence ID" value="RNB85016.1"/>
    <property type="molecule type" value="Genomic_DNA"/>
</dbReference>
<evidence type="ECO:0000256" key="2">
    <source>
        <dbReference type="SAM" id="Phobius"/>
    </source>
</evidence>
<dbReference type="Gene3D" id="1.10.287.470">
    <property type="entry name" value="Helix hairpin bin"/>
    <property type="match status" value="2"/>
</dbReference>
<sequence>MSKARSIIGITGFVACIVALGSYLLAPGGQGTAMGSQLGSTVSVVEGNEVDLAFKMAGSIDSINVKEGDQVKAGDLVAQLSSDELLAKREQAAAAYQLAQVKVEQANKGVTVTAETSNAQVSQAQATVSAATAQLQANKNGARPEEVAQLKARLVATQNGYDTAKKQKERMEQLFAEGAVPKVNVEQATMQFEQASAELAAVQEQLKMAQSGARQEQIDASRAQVAQANAAYEQAIAAKGQVGIKQLDTKSAQAGVQQAKGALDEIDAYLKNTKLLAPVNGVVKSVSVQKGELVAQGLSVITIQAQDEQFVKFYLDENKIGSLTVGQETKLYVPSLDKEVNGKITMIAPAADFAVKKATTELGDRDVRAFMVKVDVSNQQLRPGLSIEWQLEGDGRK</sequence>
<feature type="coiled-coil region" evidence="1">
    <location>
        <begin position="185"/>
        <end position="212"/>
    </location>
</feature>
<dbReference type="PRINTS" id="PR01490">
    <property type="entry name" value="RTXTOXIND"/>
</dbReference>
<comment type="caution">
    <text evidence="4">The sequence shown here is derived from an EMBL/GenBank/DDBJ whole genome shotgun (WGS) entry which is preliminary data.</text>
</comment>
<dbReference type="PANTHER" id="PTHR30438:SF1">
    <property type="entry name" value="36 KDA ANTIGEN"/>
    <property type="match status" value="1"/>
</dbReference>
<organism evidence="4 5">
    <name type="scientific">Brevibacillus fluminis</name>
    <dbReference type="NCBI Taxonomy" id="511487"/>
    <lineage>
        <taxon>Bacteria</taxon>
        <taxon>Bacillati</taxon>
        <taxon>Bacillota</taxon>
        <taxon>Bacilli</taxon>
        <taxon>Bacillales</taxon>
        <taxon>Paenibacillaceae</taxon>
        <taxon>Brevibacillus</taxon>
    </lineage>
</organism>
<evidence type="ECO:0000256" key="1">
    <source>
        <dbReference type="SAM" id="Coils"/>
    </source>
</evidence>
<dbReference type="Pfam" id="PF25881">
    <property type="entry name" value="HH_YBHG"/>
    <property type="match status" value="1"/>
</dbReference>
<keyword evidence="2" id="KW-1133">Transmembrane helix</keyword>
<dbReference type="Gene3D" id="2.40.50.100">
    <property type="match status" value="2"/>
</dbReference>
<dbReference type="OrthoDB" id="250565at2"/>
<evidence type="ECO:0000259" key="3">
    <source>
        <dbReference type="Pfam" id="PF25881"/>
    </source>
</evidence>
<dbReference type="SUPFAM" id="SSF111369">
    <property type="entry name" value="HlyD-like secretion proteins"/>
    <property type="match status" value="2"/>
</dbReference>
<dbReference type="PANTHER" id="PTHR30438">
    <property type="entry name" value="36 KDA ANTIGEN-RELATED"/>
    <property type="match status" value="1"/>
</dbReference>
<dbReference type="Proteomes" id="UP000271031">
    <property type="component" value="Unassembled WGS sequence"/>
</dbReference>
<protein>
    <submittedName>
        <fullName evidence="4">HlyD family efflux transporter periplasmic adaptor subunit</fullName>
    </submittedName>
</protein>
<evidence type="ECO:0000313" key="4">
    <source>
        <dbReference type="EMBL" id="RNB85016.1"/>
    </source>
</evidence>
<keyword evidence="5" id="KW-1185">Reference proteome</keyword>
<feature type="transmembrane region" description="Helical" evidence="2">
    <location>
        <begin position="7"/>
        <end position="26"/>
    </location>
</feature>
<feature type="domain" description="YbhG-like alpha-helical hairpin" evidence="3">
    <location>
        <begin position="118"/>
        <end position="234"/>
    </location>
</feature>
<gene>
    <name evidence="4" type="ORF">EDM56_19050</name>
</gene>
<dbReference type="AlphaFoldDB" id="A0A3M8DAE0"/>
<dbReference type="RefSeq" id="WP_122919501.1">
    <property type="nucleotide sequence ID" value="NZ_RHHQ01000015.1"/>
</dbReference>
<dbReference type="PROSITE" id="PS51257">
    <property type="entry name" value="PROKAR_LIPOPROTEIN"/>
    <property type="match status" value="1"/>
</dbReference>
<keyword evidence="2" id="KW-0812">Transmembrane</keyword>
<accession>A0A3M8DAE0</accession>
<dbReference type="Gene3D" id="2.40.30.170">
    <property type="match status" value="1"/>
</dbReference>